<keyword evidence="3" id="KW-0378">Hydrolase</keyword>
<dbReference type="PRINTS" id="PR00705">
    <property type="entry name" value="PAPAIN"/>
</dbReference>
<dbReference type="CDD" id="cd02248">
    <property type="entry name" value="Peptidase_C1A"/>
    <property type="match status" value="1"/>
</dbReference>
<evidence type="ECO:0000256" key="2">
    <source>
        <dbReference type="ARBA" id="ARBA00022670"/>
    </source>
</evidence>
<dbReference type="PANTHER" id="PTHR12411">
    <property type="entry name" value="CYSTEINE PROTEASE FAMILY C1-RELATED"/>
    <property type="match status" value="1"/>
</dbReference>
<name>A0A504YKW2_FASGI</name>
<evidence type="ECO:0000313" key="8">
    <source>
        <dbReference type="EMBL" id="TPP61006.1"/>
    </source>
</evidence>
<dbReference type="EMBL" id="SUNJ01008719">
    <property type="protein sequence ID" value="TPP61006.1"/>
    <property type="molecule type" value="Genomic_DNA"/>
</dbReference>
<dbReference type="Pfam" id="PF00112">
    <property type="entry name" value="Peptidase_C1"/>
    <property type="match status" value="1"/>
</dbReference>
<dbReference type="GO" id="GO:0008234">
    <property type="term" value="F:cysteine-type peptidase activity"/>
    <property type="evidence" value="ECO:0007669"/>
    <property type="project" value="UniProtKB-KW"/>
</dbReference>
<keyword evidence="9" id="KW-1185">Reference proteome</keyword>
<sequence>MIMLYRAAFCLSIFLLSFDHVITTNTTELDRVAIDEQWSHWKRVHNKQYTNNEEHNRRRDLWIRNLITVMQQPLEMHDFGFVTLLRYHVPQYQIEEVSRPKYEHSFCHALLPSNTHTHTHTQGDCGSCWAFSTTGALEGQYSKKYGKQLEFSEQQLVDCSGSYGNHGCHGGSMELAFRYLKKYGLEEEHAYPYQAREQSCQFDEGKAVVSVKSYSTVHSGNERTLRQMVANHGPVSVAVDADEGFQNYRSGIYESRGCSSRQLNHGMLVVGYGLEGSSAYWIIKNSWGSRWGEEGYIRLARDRDNMCGVASSASVPEIK</sequence>
<dbReference type="AlphaFoldDB" id="A0A504YKW2"/>
<dbReference type="PROSITE" id="PS00639">
    <property type="entry name" value="THIOL_PROTEASE_HIS"/>
    <property type="match status" value="1"/>
</dbReference>
<gene>
    <name evidence="8" type="ORF">FGIG_04243</name>
</gene>
<keyword evidence="2" id="KW-0645">Protease</keyword>
<keyword evidence="4" id="KW-0788">Thiol protease</keyword>
<evidence type="ECO:0000313" key="9">
    <source>
        <dbReference type="Proteomes" id="UP000316759"/>
    </source>
</evidence>
<dbReference type="FunFam" id="3.90.70.10:FF:000332">
    <property type="entry name" value="Cathepsin L1"/>
    <property type="match status" value="1"/>
</dbReference>
<dbReference type="InterPro" id="IPR038765">
    <property type="entry name" value="Papain-like_cys_pep_sf"/>
</dbReference>
<feature type="chain" id="PRO_5021288377" evidence="6">
    <location>
        <begin position="24"/>
        <end position="319"/>
    </location>
</feature>
<evidence type="ECO:0000259" key="7">
    <source>
        <dbReference type="SMART" id="SM00645"/>
    </source>
</evidence>
<dbReference type="PROSITE" id="PS00139">
    <property type="entry name" value="THIOL_PROTEASE_CYS"/>
    <property type="match status" value="1"/>
</dbReference>
<dbReference type="STRING" id="46835.A0A504YKW2"/>
<proteinExistence type="inferred from homology"/>
<dbReference type="SUPFAM" id="SSF54001">
    <property type="entry name" value="Cysteine proteinases"/>
    <property type="match status" value="1"/>
</dbReference>
<comment type="caution">
    <text evidence="8">The sequence shown here is derived from an EMBL/GenBank/DDBJ whole genome shotgun (WGS) entry which is preliminary data.</text>
</comment>
<evidence type="ECO:0000256" key="3">
    <source>
        <dbReference type="ARBA" id="ARBA00022801"/>
    </source>
</evidence>
<keyword evidence="6" id="KW-0732">Signal</keyword>
<evidence type="ECO:0000256" key="4">
    <source>
        <dbReference type="ARBA" id="ARBA00022807"/>
    </source>
</evidence>
<dbReference type="GO" id="GO:0006508">
    <property type="term" value="P:proteolysis"/>
    <property type="evidence" value="ECO:0007669"/>
    <property type="project" value="UniProtKB-KW"/>
</dbReference>
<keyword evidence="5" id="KW-1015">Disulfide bond</keyword>
<comment type="similarity">
    <text evidence="1">Belongs to the peptidase C1 family.</text>
</comment>
<dbReference type="InterPro" id="IPR025661">
    <property type="entry name" value="Pept_asp_AS"/>
</dbReference>
<evidence type="ECO:0000256" key="6">
    <source>
        <dbReference type="SAM" id="SignalP"/>
    </source>
</evidence>
<feature type="signal peptide" evidence="6">
    <location>
        <begin position="1"/>
        <end position="23"/>
    </location>
</feature>
<evidence type="ECO:0000256" key="5">
    <source>
        <dbReference type="ARBA" id="ARBA00023157"/>
    </source>
</evidence>
<accession>A0A504YKW2</accession>
<dbReference type="InterPro" id="IPR025660">
    <property type="entry name" value="Pept_his_AS"/>
</dbReference>
<dbReference type="InterPro" id="IPR000668">
    <property type="entry name" value="Peptidase_C1A_C"/>
</dbReference>
<evidence type="ECO:0000256" key="1">
    <source>
        <dbReference type="ARBA" id="ARBA00008455"/>
    </source>
</evidence>
<dbReference type="InterPro" id="IPR013128">
    <property type="entry name" value="Peptidase_C1A"/>
</dbReference>
<reference evidence="8 9" key="1">
    <citation type="submission" date="2019-04" db="EMBL/GenBank/DDBJ databases">
        <title>Annotation for the trematode Fasciola gigantica.</title>
        <authorList>
            <person name="Choi Y.-J."/>
        </authorList>
    </citation>
    <scope>NUCLEOTIDE SEQUENCE [LARGE SCALE GENOMIC DNA]</scope>
    <source>
        <strain evidence="8">Uganda_cow_1</strain>
    </source>
</reference>
<protein>
    <submittedName>
        <fullName evidence="8">Secreted cathepsin L 2</fullName>
    </submittedName>
</protein>
<dbReference type="InterPro" id="IPR039417">
    <property type="entry name" value="Peptidase_C1A_papain-like"/>
</dbReference>
<dbReference type="SMART" id="SM00645">
    <property type="entry name" value="Pept_C1"/>
    <property type="match status" value="1"/>
</dbReference>
<dbReference type="Gene3D" id="3.90.70.10">
    <property type="entry name" value="Cysteine proteinases"/>
    <property type="match status" value="1"/>
</dbReference>
<dbReference type="InterPro" id="IPR000169">
    <property type="entry name" value="Pept_cys_AS"/>
</dbReference>
<organism evidence="8 9">
    <name type="scientific">Fasciola gigantica</name>
    <name type="common">Giant liver fluke</name>
    <dbReference type="NCBI Taxonomy" id="46835"/>
    <lineage>
        <taxon>Eukaryota</taxon>
        <taxon>Metazoa</taxon>
        <taxon>Spiralia</taxon>
        <taxon>Lophotrochozoa</taxon>
        <taxon>Platyhelminthes</taxon>
        <taxon>Trematoda</taxon>
        <taxon>Digenea</taxon>
        <taxon>Plagiorchiida</taxon>
        <taxon>Echinostomata</taxon>
        <taxon>Echinostomatoidea</taxon>
        <taxon>Fasciolidae</taxon>
        <taxon>Fasciola</taxon>
    </lineage>
</organism>
<dbReference type="OrthoDB" id="10253408at2759"/>
<dbReference type="Proteomes" id="UP000316759">
    <property type="component" value="Unassembled WGS sequence"/>
</dbReference>
<dbReference type="PROSITE" id="PS00640">
    <property type="entry name" value="THIOL_PROTEASE_ASN"/>
    <property type="match status" value="1"/>
</dbReference>
<feature type="domain" description="Peptidase C1A papain C-terminal" evidence="7">
    <location>
        <begin position="111"/>
        <end position="317"/>
    </location>
</feature>